<organism evidence="2 3">
    <name type="scientific">Phytophthora citrophthora</name>
    <dbReference type="NCBI Taxonomy" id="4793"/>
    <lineage>
        <taxon>Eukaryota</taxon>
        <taxon>Sar</taxon>
        <taxon>Stramenopiles</taxon>
        <taxon>Oomycota</taxon>
        <taxon>Peronosporomycetes</taxon>
        <taxon>Peronosporales</taxon>
        <taxon>Peronosporaceae</taxon>
        <taxon>Phytophthora</taxon>
    </lineage>
</organism>
<dbReference type="Proteomes" id="UP001259832">
    <property type="component" value="Unassembled WGS sequence"/>
</dbReference>
<dbReference type="AlphaFoldDB" id="A0AAD9GSZ6"/>
<dbReference type="EMBL" id="JASMQC010000007">
    <property type="protein sequence ID" value="KAK1943638.1"/>
    <property type="molecule type" value="Genomic_DNA"/>
</dbReference>
<feature type="transmembrane region" description="Helical" evidence="1">
    <location>
        <begin position="82"/>
        <end position="101"/>
    </location>
</feature>
<name>A0AAD9GSZ6_9STRA</name>
<reference evidence="2" key="1">
    <citation type="submission" date="2023-08" db="EMBL/GenBank/DDBJ databases">
        <title>Reference Genome Resource for the Citrus Pathogen Phytophthora citrophthora.</title>
        <authorList>
            <person name="Moller H."/>
            <person name="Coetzee B."/>
            <person name="Rose L.J."/>
            <person name="Van Niekerk J.M."/>
        </authorList>
    </citation>
    <scope>NUCLEOTIDE SEQUENCE</scope>
    <source>
        <strain evidence="2">STE-U-9442</strain>
    </source>
</reference>
<proteinExistence type="predicted"/>
<comment type="caution">
    <text evidence="2">The sequence shown here is derived from an EMBL/GenBank/DDBJ whole genome shotgun (WGS) entry which is preliminary data.</text>
</comment>
<evidence type="ECO:0000313" key="3">
    <source>
        <dbReference type="Proteomes" id="UP001259832"/>
    </source>
</evidence>
<evidence type="ECO:0000313" key="2">
    <source>
        <dbReference type="EMBL" id="KAK1943638.1"/>
    </source>
</evidence>
<evidence type="ECO:0000256" key="1">
    <source>
        <dbReference type="SAM" id="Phobius"/>
    </source>
</evidence>
<protein>
    <submittedName>
        <fullName evidence="2">Uncharacterized protein</fullName>
    </submittedName>
</protein>
<accession>A0AAD9GSZ6</accession>
<keyword evidence="1" id="KW-1133">Transmembrane helix</keyword>
<sequence>MDTQSLRTSVGDVCIDLYAEKVMIPRISLLSLLTGLSALTFLLVRHRRQKRRTRQLAKLLPEKIVMESSTLPDNDLSIRKRWFACFLATSVAWIVLFLFSFHSSTPKTSTSMSAAQARPRIVFSFTTTPRGINELQSTVDALLQQEGDGFDAVYVIVPRVYREKVVEIPSWLLEDDATLNRTEFHGITFATGSSPYHTKLRLIVLDTDFGPASKVLGTLLVEQDPDTIIVYGDDDRMYPPQLCERALHYTYKYPNDAIAVLGGWISAEDGLYCGRSLAVGVNSVSFVGGAGGVAVKRKFFGLEEETMPAFQVANMSKACYLGDDYYLSHLLSRHRVRRRLVSDSCWNIESLTESFSHGGLSYAPSEHPGGANVEHYQQCIRELGKDQDLSHDGEFGSIFMFLFSRTWGTFRGMKNLFLGGEFVSIQTATAMQGELRIYKEPDFKRLRRIIGVSTGNLCYDMSCADLSGSISSARWMGLPTTFAGHQVKLSFYVGNNCTGKATVVNTSEGGISDFGKFGMDNATTFFVVLETSTTMHYTTTNICTWFTGSLIILMNLDVPLK</sequence>
<keyword evidence="3" id="KW-1185">Reference proteome</keyword>
<feature type="transmembrane region" description="Helical" evidence="1">
    <location>
        <begin position="27"/>
        <end position="44"/>
    </location>
</feature>
<keyword evidence="1" id="KW-0812">Transmembrane</keyword>
<gene>
    <name evidence="2" type="ORF">P3T76_005034</name>
</gene>
<keyword evidence="1" id="KW-0472">Membrane</keyword>